<evidence type="ECO:0000256" key="3">
    <source>
        <dbReference type="ARBA" id="ARBA00023015"/>
    </source>
</evidence>
<keyword evidence="4" id="KW-0238">DNA-binding</keyword>
<evidence type="ECO:0000256" key="5">
    <source>
        <dbReference type="ARBA" id="ARBA00023163"/>
    </source>
</evidence>
<evidence type="ECO:0000256" key="2">
    <source>
        <dbReference type="ARBA" id="ARBA00022801"/>
    </source>
</evidence>
<dbReference type="PROSITE" id="PS00501">
    <property type="entry name" value="SPASE_I_1"/>
    <property type="match status" value="1"/>
</dbReference>
<dbReference type="SUPFAM" id="SSF47413">
    <property type="entry name" value="lambda repressor-like DNA-binding domains"/>
    <property type="match status" value="1"/>
</dbReference>
<keyword evidence="2" id="KW-0378">Hydrolase</keyword>
<dbReference type="Pfam" id="PF00717">
    <property type="entry name" value="Peptidase_S24"/>
    <property type="match status" value="1"/>
</dbReference>
<dbReference type="InterPro" id="IPR010982">
    <property type="entry name" value="Lambda_DNA-bd_dom_sf"/>
</dbReference>
<dbReference type="EMBL" id="JAZBJZ010000030">
    <property type="protein sequence ID" value="MEE3716971.1"/>
    <property type="molecule type" value="Genomic_DNA"/>
</dbReference>
<proteinExistence type="predicted"/>
<evidence type="ECO:0000259" key="6">
    <source>
        <dbReference type="PROSITE" id="PS50943"/>
    </source>
</evidence>
<evidence type="ECO:0000313" key="7">
    <source>
        <dbReference type="EMBL" id="MEE3716971.1"/>
    </source>
</evidence>
<keyword evidence="8" id="KW-1185">Reference proteome</keyword>
<organism evidence="7 8">
    <name type="scientific">Tumidithrix elongata BACA0141</name>
    <dbReference type="NCBI Taxonomy" id="2716417"/>
    <lineage>
        <taxon>Bacteria</taxon>
        <taxon>Bacillati</taxon>
        <taxon>Cyanobacteriota</taxon>
        <taxon>Cyanophyceae</taxon>
        <taxon>Pseudanabaenales</taxon>
        <taxon>Pseudanabaenaceae</taxon>
        <taxon>Tumidithrix</taxon>
        <taxon>Tumidithrix elongata</taxon>
    </lineage>
</organism>
<dbReference type="InterPro" id="IPR039418">
    <property type="entry name" value="LexA-like"/>
</dbReference>
<dbReference type="GO" id="GO:0004252">
    <property type="term" value="F:serine-type endopeptidase activity"/>
    <property type="evidence" value="ECO:0007669"/>
    <property type="project" value="InterPro"/>
</dbReference>
<keyword evidence="3" id="KW-0805">Transcription regulation</keyword>
<dbReference type="Proteomes" id="UP001333818">
    <property type="component" value="Unassembled WGS sequence"/>
</dbReference>
<dbReference type="CDD" id="cd06529">
    <property type="entry name" value="S24_LexA-like"/>
    <property type="match status" value="1"/>
</dbReference>
<dbReference type="Gene3D" id="2.10.109.10">
    <property type="entry name" value="Umud Fragment, subunit A"/>
    <property type="match status" value="1"/>
</dbReference>
<accession>A0AAW9Q248</accession>
<dbReference type="RefSeq" id="WP_330483400.1">
    <property type="nucleotide sequence ID" value="NZ_JAZBJZ010000030.1"/>
</dbReference>
<dbReference type="GO" id="GO:0006508">
    <property type="term" value="P:proteolysis"/>
    <property type="evidence" value="ECO:0007669"/>
    <property type="project" value="UniProtKB-KW"/>
</dbReference>
<dbReference type="Gene3D" id="1.10.260.40">
    <property type="entry name" value="lambda repressor-like DNA-binding domains"/>
    <property type="match status" value="1"/>
</dbReference>
<dbReference type="InterPro" id="IPR036286">
    <property type="entry name" value="LexA/Signal_pep-like_sf"/>
</dbReference>
<dbReference type="PANTHER" id="PTHR40661">
    <property type="match status" value="1"/>
</dbReference>
<dbReference type="InterPro" id="IPR001387">
    <property type="entry name" value="Cro/C1-type_HTH"/>
</dbReference>
<dbReference type="InterPro" id="IPR015927">
    <property type="entry name" value="Peptidase_S24_S26A/B/C"/>
</dbReference>
<dbReference type="GO" id="GO:0003677">
    <property type="term" value="F:DNA binding"/>
    <property type="evidence" value="ECO:0007669"/>
    <property type="project" value="UniProtKB-KW"/>
</dbReference>
<protein>
    <submittedName>
        <fullName evidence="7">Helix-turn-helix transcriptional regulator</fullName>
    </submittedName>
</protein>
<dbReference type="PANTHER" id="PTHR40661:SF3">
    <property type="entry name" value="FELS-1 PROPHAGE TRANSCRIPTIONAL REGULATOR"/>
    <property type="match status" value="1"/>
</dbReference>
<dbReference type="SUPFAM" id="SSF51306">
    <property type="entry name" value="LexA/Signal peptidase"/>
    <property type="match status" value="1"/>
</dbReference>
<dbReference type="PROSITE" id="PS50943">
    <property type="entry name" value="HTH_CROC1"/>
    <property type="match status" value="1"/>
</dbReference>
<comment type="caution">
    <text evidence="7">The sequence shown here is derived from an EMBL/GenBank/DDBJ whole genome shotgun (WGS) entry which is preliminary data.</text>
</comment>
<evidence type="ECO:0000256" key="1">
    <source>
        <dbReference type="ARBA" id="ARBA00022670"/>
    </source>
</evidence>
<name>A0AAW9Q248_9CYAN</name>
<dbReference type="InterPro" id="IPR019756">
    <property type="entry name" value="Pept_S26A_signal_pept_1_Ser-AS"/>
</dbReference>
<dbReference type="CDD" id="cd00093">
    <property type="entry name" value="HTH_XRE"/>
    <property type="match status" value="1"/>
</dbReference>
<dbReference type="AlphaFoldDB" id="A0AAW9Q248"/>
<reference evidence="7" key="1">
    <citation type="submission" date="2024-01" db="EMBL/GenBank/DDBJ databases">
        <title>Bank of Algae and Cyanobacteria of the Azores (BACA) strain genomes.</title>
        <authorList>
            <person name="Luz R."/>
            <person name="Cordeiro R."/>
            <person name="Fonseca A."/>
            <person name="Goncalves V."/>
        </authorList>
    </citation>
    <scope>NUCLEOTIDE SEQUENCE</scope>
    <source>
        <strain evidence="7">BACA0141</strain>
    </source>
</reference>
<keyword evidence="5" id="KW-0804">Transcription</keyword>
<feature type="domain" description="HTH cro/C1-type" evidence="6">
    <location>
        <begin position="28"/>
        <end position="72"/>
    </location>
</feature>
<evidence type="ECO:0000313" key="8">
    <source>
        <dbReference type="Proteomes" id="UP001333818"/>
    </source>
</evidence>
<gene>
    <name evidence="7" type="ORF">V2H45_09460</name>
</gene>
<keyword evidence="1" id="KW-0645">Protease</keyword>
<dbReference type="GO" id="GO:0016020">
    <property type="term" value="C:membrane"/>
    <property type="evidence" value="ECO:0007669"/>
    <property type="project" value="InterPro"/>
</dbReference>
<sequence length="227" mass="25157">MTIADELTYTINPEPLQDWIRDQLSRTTQNKLAKEMAISRPILSEILQGKSKFKGSTIKAFAKKQGLSAERLLQQLGAEVVSEYSDTPALGYNLAHIPVYDILAGAGNGSYAGDIVQILGFERSWLRSEFGAVESLEGVRVSGDSMEPTLKSGDVVLVNRSDHAPKDGIYVLRIEHDLFVKRLSRLPSNKIEVISDNPSYSNYTIDLSNPPTDFQIIGRVVMKCQKL</sequence>
<evidence type="ECO:0000256" key="4">
    <source>
        <dbReference type="ARBA" id="ARBA00023125"/>
    </source>
</evidence>